<protein>
    <recommendedName>
        <fullName evidence="3">Glycosyltransferase</fullName>
    </recommendedName>
</protein>
<accession>A3VD13</accession>
<dbReference type="SUPFAM" id="SSF53448">
    <property type="entry name" value="Nucleotide-diphospho-sugar transferases"/>
    <property type="match status" value="1"/>
</dbReference>
<evidence type="ECO:0000313" key="1">
    <source>
        <dbReference type="EMBL" id="EAQ14040.1"/>
    </source>
</evidence>
<comment type="caution">
    <text evidence="1">The sequence shown here is derived from an EMBL/GenBank/DDBJ whole genome shotgun (WGS) entry which is preliminary data.</text>
</comment>
<dbReference type="Pfam" id="PF09837">
    <property type="entry name" value="DUF2064"/>
    <property type="match status" value="1"/>
</dbReference>
<dbReference type="Gene3D" id="3.90.550.10">
    <property type="entry name" value="Spore Coat Polysaccharide Biosynthesis Protein SpsA, Chain A"/>
    <property type="match status" value="1"/>
</dbReference>
<dbReference type="InterPro" id="IPR018641">
    <property type="entry name" value="Trfase_1_rSAM/seldom-assoc"/>
</dbReference>
<dbReference type="HOGENOM" id="CLU_075662_2_0_5"/>
<dbReference type="eggNOG" id="COG3222">
    <property type="taxonomic scope" value="Bacteria"/>
</dbReference>
<dbReference type="STRING" id="314271.RB2654_13244"/>
<name>A3VD13_9RHOB</name>
<sequence length="191" mass="20508">MAAHTLVIMCKEPRPGLVKTRLAADIGALPAALWVRHRIATMVRTLAHERWTVVLAVAPNRAMTSALIPRALRIPQGPGDLGDRMARAFRVAPPGPVLVVGTDIPGLTRDHVARGFELIARHKAVIGPASDGGFWAIGLDTRRPIPANLFQGVRWSTENALSDTLATCPPPAYLPLLDDVDTASDLARLSD</sequence>
<reference evidence="1 2" key="1">
    <citation type="journal article" date="2010" name="J. Bacteriol.">
        <title>Genome sequences of Pelagibaca bermudensis HTCC2601T and Maritimibacter alkaliphilus HTCC2654T, the type strains of two marine Roseobacter genera.</title>
        <authorList>
            <person name="Thrash J.C."/>
            <person name="Cho J.C."/>
            <person name="Ferriera S."/>
            <person name="Johnson J."/>
            <person name="Vergin K.L."/>
            <person name="Giovannoni S.J."/>
        </authorList>
    </citation>
    <scope>NUCLEOTIDE SEQUENCE [LARGE SCALE GENOMIC DNA]</scope>
    <source>
        <strain evidence="1 2">HTCC2654</strain>
    </source>
</reference>
<dbReference type="RefSeq" id="WP_008332402.1">
    <property type="nucleotide sequence ID" value="NZ_CH902578.1"/>
</dbReference>
<proteinExistence type="predicted"/>
<dbReference type="AlphaFoldDB" id="A3VD13"/>
<dbReference type="InterPro" id="IPR029044">
    <property type="entry name" value="Nucleotide-diphossugar_trans"/>
</dbReference>
<dbReference type="PANTHER" id="PTHR36529">
    <property type="entry name" value="SLL1095 PROTEIN"/>
    <property type="match status" value="1"/>
</dbReference>
<evidence type="ECO:0000313" key="2">
    <source>
        <dbReference type="Proteomes" id="UP000002931"/>
    </source>
</evidence>
<organism evidence="1 2">
    <name type="scientific">Maritimibacter alkaliphilus HTCC2654</name>
    <dbReference type="NCBI Taxonomy" id="314271"/>
    <lineage>
        <taxon>Bacteria</taxon>
        <taxon>Pseudomonadati</taxon>
        <taxon>Pseudomonadota</taxon>
        <taxon>Alphaproteobacteria</taxon>
        <taxon>Rhodobacterales</taxon>
        <taxon>Roseobacteraceae</taxon>
        <taxon>Maritimibacter</taxon>
    </lineage>
</organism>
<dbReference type="PANTHER" id="PTHR36529:SF1">
    <property type="entry name" value="GLYCOSYLTRANSFERASE"/>
    <property type="match status" value="1"/>
</dbReference>
<evidence type="ECO:0008006" key="3">
    <source>
        <dbReference type="Google" id="ProtNLM"/>
    </source>
</evidence>
<keyword evidence="2" id="KW-1185">Reference proteome</keyword>
<dbReference type="OrthoDB" id="9798250at2"/>
<dbReference type="EMBL" id="AAMT01000003">
    <property type="protein sequence ID" value="EAQ14040.1"/>
    <property type="molecule type" value="Genomic_DNA"/>
</dbReference>
<gene>
    <name evidence="1" type="ORF">RB2654_13244</name>
</gene>
<dbReference type="Proteomes" id="UP000002931">
    <property type="component" value="Unassembled WGS sequence"/>
</dbReference>